<dbReference type="InterPro" id="IPR036322">
    <property type="entry name" value="WD40_repeat_dom_sf"/>
</dbReference>
<dbReference type="SUPFAM" id="SSF50978">
    <property type="entry name" value="WD40 repeat-like"/>
    <property type="match status" value="1"/>
</dbReference>
<dbReference type="Proteomes" id="UP000218231">
    <property type="component" value="Unassembled WGS sequence"/>
</dbReference>
<accession>A0A2A2KJE2</accession>
<name>A0A2A2KJE2_9BILA</name>
<dbReference type="AlphaFoldDB" id="A0A2A2KJE2"/>
<dbReference type="EMBL" id="LIAE01008445">
    <property type="protein sequence ID" value="PAV73993.1"/>
    <property type="molecule type" value="Genomic_DNA"/>
</dbReference>
<dbReference type="STRING" id="2018661.A0A2A2KJE2"/>
<proteinExistence type="predicted"/>
<comment type="caution">
    <text evidence="1">The sequence shown here is derived from an EMBL/GenBank/DDBJ whole genome shotgun (WGS) entry which is preliminary data.</text>
</comment>
<dbReference type="PANTHER" id="PTHR13950">
    <property type="entry name" value="RABCONNECTIN-RELATED"/>
    <property type="match status" value="1"/>
</dbReference>
<reference evidence="1 2" key="1">
    <citation type="journal article" date="2017" name="Curr. Biol.">
        <title>Genome architecture and evolution of a unichromosomal asexual nematode.</title>
        <authorList>
            <person name="Fradin H."/>
            <person name="Zegar C."/>
            <person name="Gutwein M."/>
            <person name="Lucas J."/>
            <person name="Kovtun M."/>
            <person name="Corcoran D."/>
            <person name="Baugh L.R."/>
            <person name="Kiontke K."/>
            <person name="Gunsalus K."/>
            <person name="Fitch D.H."/>
            <person name="Piano F."/>
        </authorList>
    </citation>
    <scope>NUCLEOTIDE SEQUENCE [LARGE SCALE GENOMIC DNA]</scope>
    <source>
        <strain evidence="1">PF1309</strain>
    </source>
</reference>
<keyword evidence="2" id="KW-1185">Reference proteome</keyword>
<dbReference type="PANTHER" id="PTHR13950:SF9">
    <property type="entry name" value="RABCONNECTIN-3A"/>
    <property type="match status" value="1"/>
</dbReference>
<dbReference type="Gene3D" id="2.130.10.10">
    <property type="entry name" value="YVTN repeat-like/Quinoprotein amine dehydrogenase"/>
    <property type="match status" value="1"/>
</dbReference>
<evidence type="ECO:0000313" key="2">
    <source>
        <dbReference type="Proteomes" id="UP000218231"/>
    </source>
</evidence>
<protein>
    <submittedName>
        <fullName evidence="1">Uncharacterized protein</fullName>
    </submittedName>
</protein>
<sequence>MPAPHQVITGALNKGENVYAIGSVEGATFIACAVGSDVVILGADFSRVQIIPGNSNHVQQLVTSVSCCSDSGKIAATYGNVIRILEPSIAPNNQENHKGHSIYQYQWIETQCFTVKGHVSTVLWNMDGLRMVVVIKDELFLYQHRSISYMSKVGTSAPVMFCIAEEEQSNDATSWDIIWCARLAQAPQYIKFSPDGTFLATAGGDDCIVKIFYQDSHDGEPSREVTFSYVTLHHPAPVRGFEWRRTGRYMPHKCIQSVLLTWCIDNTSRIWKETPPPELAIIDLTGDGGEPAWEQQRPRKILGKQVRLKKARNKIMAKFRHMIPEKRRKDDNVQATALGLRAQIGRTSSFSDLHTANYANVNVQFHLAATINSESDVLLVPSMENSTSKQAPLCVHWLNNKELVFSIGAEKLLAEALLSEEHSKGNLFFTIKMEIFVKNKK</sequence>
<dbReference type="OrthoDB" id="342131at2759"/>
<organism evidence="1 2">
    <name type="scientific">Diploscapter pachys</name>
    <dbReference type="NCBI Taxonomy" id="2018661"/>
    <lineage>
        <taxon>Eukaryota</taxon>
        <taxon>Metazoa</taxon>
        <taxon>Ecdysozoa</taxon>
        <taxon>Nematoda</taxon>
        <taxon>Chromadorea</taxon>
        <taxon>Rhabditida</taxon>
        <taxon>Rhabditina</taxon>
        <taxon>Rhabditomorpha</taxon>
        <taxon>Rhabditoidea</taxon>
        <taxon>Rhabditidae</taxon>
        <taxon>Diploscapter</taxon>
    </lineage>
</organism>
<dbReference type="InterPro" id="IPR052208">
    <property type="entry name" value="DmX-like/RAVE_component"/>
</dbReference>
<dbReference type="GO" id="GO:0007035">
    <property type="term" value="P:vacuolar acidification"/>
    <property type="evidence" value="ECO:0007669"/>
    <property type="project" value="TreeGrafter"/>
</dbReference>
<dbReference type="InterPro" id="IPR015943">
    <property type="entry name" value="WD40/YVTN_repeat-like_dom_sf"/>
</dbReference>
<gene>
    <name evidence="1" type="ORF">WR25_00480</name>
</gene>
<dbReference type="GO" id="GO:0043291">
    <property type="term" value="C:RAVE complex"/>
    <property type="evidence" value="ECO:0007669"/>
    <property type="project" value="TreeGrafter"/>
</dbReference>
<evidence type="ECO:0000313" key="1">
    <source>
        <dbReference type="EMBL" id="PAV73993.1"/>
    </source>
</evidence>